<evidence type="ECO:0000313" key="2">
    <source>
        <dbReference type="EMBL" id="KFD72457.1"/>
    </source>
</evidence>
<dbReference type="Proteomes" id="UP000030758">
    <property type="component" value="Unassembled WGS sequence"/>
</dbReference>
<name>A0A085NSL1_9BILA</name>
<evidence type="ECO:0000256" key="1">
    <source>
        <dbReference type="SAM" id="MobiDB-lite"/>
    </source>
</evidence>
<dbReference type="AlphaFoldDB" id="A0A085NSL1"/>
<organism evidence="2">
    <name type="scientific">Trichuris suis</name>
    <name type="common">pig whipworm</name>
    <dbReference type="NCBI Taxonomy" id="68888"/>
    <lineage>
        <taxon>Eukaryota</taxon>
        <taxon>Metazoa</taxon>
        <taxon>Ecdysozoa</taxon>
        <taxon>Nematoda</taxon>
        <taxon>Enoplea</taxon>
        <taxon>Dorylaimia</taxon>
        <taxon>Trichinellida</taxon>
        <taxon>Trichuridae</taxon>
        <taxon>Trichuris</taxon>
    </lineage>
</organism>
<reference evidence="2" key="1">
    <citation type="journal article" date="2014" name="Nat. Genet.">
        <title>Genome and transcriptome of the porcine whipworm Trichuris suis.</title>
        <authorList>
            <person name="Jex A.R."/>
            <person name="Nejsum P."/>
            <person name="Schwarz E.M."/>
            <person name="Hu L."/>
            <person name="Young N.D."/>
            <person name="Hall R.S."/>
            <person name="Korhonen P.K."/>
            <person name="Liao S."/>
            <person name="Thamsborg S."/>
            <person name="Xia J."/>
            <person name="Xu P."/>
            <person name="Wang S."/>
            <person name="Scheerlinck J.P."/>
            <person name="Hofmann A."/>
            <person name="Sternberg P.W."/>
            <person name="Wang J."/>
            <person name="Gasser R.B."/>
        </authorList>
    </citation>
    <scope>NUCLEOTIDE SEQUENCE [LARGE SCALE GENOMIC DNA]</scope>
    <source>
        <strain evidence="2">DCEP-RM93F</strain>
    </source>
</reference>
<protein>
    <submittedName>
        <fullName evidence="2">Uncharacterized protein</fullName>
    </submittedName>
</protein>
<feature type="compositionally biased region" description="Basic and acidic residues" evidence="1">
    <location>
        <begin position="128"/>
        <end position="140"/>
    </location>
</feature>
<gene>
    <name evidence="2" type="ORF">M514_05445</name>
    <name evidence="3" type="ORF">M514_15295</name>
</gene>
<dbReference type="EMBL" id="KL367477">
    <property type="protein sequence ID" value="KFD72457.1"/>
    <property type="molecule type" value="Genomic_DNA"/>
</dbReference>
<dbReference type="EMBL" id="KL367477">
    <property type="protein sequence ID" value="KFD72459.1"/>
    <property type="molecule type" value="Genomic_DNA"/>
</dbReference>
<feature type="region of interest" description="Disordered" evidence="1">
    <location>
        <begin position="119"/>
        <end position="154"/>
    </location>
</feature>
<evidence type="ECO:0000313" key="3">
    <source>
        <dbReference type="EMBL" id="KFD72459.1"/>
    </source>
</evidence>
<proteinExistence type="predicted"/>
<sequence>MNIRHQSGQAIVFQLLKKRNSRKKISSGAMDPSIWLMLSFRCFHRSGFRLIIMLSRVALQSIGNWPQVDIDFATAFVFNVVAGDLCYLKLPLSAGSEVKLKTIMARSLPGTSGVRRSVLATGSRRVRRQDDPAKKAHGHEFPTACRSGQKSPLA</sequence>
<accession>A0A085NSL1</accession>